<gene>
    <name evidence="2" type="ORF">TbgDal_VII3032</name>
</gene>
<sequence>MQTHTRICIYRKVIFKKIIKGHLLQWSHIQSLCFFPFSAVILFLASSQLVLLFFLSVFLFGRLLSPSIWASCFYWYIFLNFFDCGCGAFSVYYYSLSLTLHSPLPHPP</sequence>
<name>C9ZSH1_TRYB9</name>
<keyword evidence="1" id="KW-1133">Transmembrane helix</keyword>
<dbReference type="KEGG" id="tbg:TbgDal_VII3032"/>
<proteinExistence type="predicted"/>
<dbReference type="RefSeq" id="XP_011774636.1">
    <property type="nucleotide sequence ID" value="XM_011776334.1"/>
</dbReference>
<organism evidence="2 3">
    <name type="scientific">Trypanosoma brucei gambiense (strain MHOM/CI/86/DAL972)</name>
    <dbReference type="NCBI Taxonomy" id="679716"/>
    <lineage>
        <taxon>Eukaryota</taxon>
        <taxon>Discoba</taxon>
        <taxon>Euglenozoa</taxon>
        <taxon>Kinetoplastea</taxon>
        <taxon>Metakinetoplastina</taxon>
        <taxon>Trypanosomatida</taxon>
        <taxon>Trypanosomatidae</taxon>
        <taxon>Trypanosoma</taxon>
    </lineage>
</organism>
<feature type="transmembrane region" description="Helical" evidence="1">
    <location>
        <begin position="34"/>
        <end position="61"/>
    </location>
</feature>
<dbReference type="GeneID" id="23862480"/>
<keyword evidence="1" id="KW-0812">Transmembrane</keyword>
<evidence type="ECO:0000313" key="2">
    <source>
        <dbReference type="EMBL" id="CBH12355.1"/>
    </source>
</evidence>
<dbReference type="AlphaFoldDB" id="C9ZSH1"/>
<protein>
    <submittedName>
        <fullName evidence="2">Uncharacterized protein</fullName>
    </submittedName>
</protein>
<accession>C9ZSH1</accession>
<evidence type="ECO:0000313" key="3">
    <source>
        <dbReference type="Proteomes" id="UP000002316"/>
    </source>
</evidence>
<dbReference type="EMBL" id="FN554970">
    <property type="protein sequence ID" value="CBH12355.1"/>
    <property type="molecule type" value="Genomic_DNA"/>
</dbReference>
<dbReference type="Proteomes" id="UP000002316">
    <property type="component" value="Chromosome 7"/>
</dbReference>
<reference evidence="3" key="1">
    <citation type="journal article" date="2010" name="PLoS Negl. Trop. Dis.">
        <title>The genome sequence of Trypanosoma brucei gambiense, causative agent of chronic human african trypanosomiasis.</title>
        <authorList>
            <person name="Jackson A.P."/>
            <person name="Sanders M."/>
            <person name="Berry A."/>
            <person name="McQuillan J."/>
            <person name="Aslett M.A."/>
            <person name="Quail M.A."/>
            <person name="Chukualim B."/>
            <person name="Capewell P."/>
            <person name="MacLeod A."/>
            <person name="Melville S.E."/>
            <person name="Gibson W."/>
            <person name="Barry J.D."/>
            <person name="Berriman M."/>
            <person name="Hertz-Fowler C."/>
        </authorList>
    </citation>
    <scope>NUCLEOTIDE SEQUENCE [LARGE SCALE GENOMIC DNA]</scope>
    <source>
        <strain evidence="3">MHOM/CI/86/DAL972</strain>
    </source>
</reference>
<feature type="transmembrane region" description="Helical" evidence="1">
    <location>
        <begin position="73"/>
        <end position="94"/>
    </location>
</feature>
<evidence type="ECO:0000256" key="1">
    <source>
        <dbReference type="SAM" id="Phobius"/>
    </source>
</evidence>
<keyword evidence="1" id="KW-0472">Membrane</keyword>